<organism evidence="2 3">
    <name type="scientific">Paenibacillus phyllosphaerae</name>
    <dbReference type="NCBI Taxonomy" id="274593"/>
    <lineage>
        <taxon>Bacteria</taxon>
        <taxon>Bacillati</taxon>
        <taxon>Bacillota</taxon>
        <taxon>Bacilli</taxon>
        <taxon>Bacillales</taxon>
        <taxon>Paenibacillaceae</taxon>
        <taxon>Paenibacillus</taxon>
    </lineage>
</organism>
<keyword evidence="3" id="KW-1185">Reference proteome</keyword>
<sequence>MWEEIAPGEFITLLSNDALETTQIIDVREKHEWDYYHLEESTLLPMNEIPSKLHLLRTDKPLYIVCAHGVRSAVVCNYLQEKGYDNLRNVSGGMAAIADLQGFAYD</sequence>
<dbReference type="Proteomes" id="UP000570361">
    <property type="component" value="Unassembled WGS sequence"/>
</dbReference>
<keyword evidence="2" id="KW-0808">Transferase</keyword>
<dbReference type="InterPro" id="IPR036873">
    <property type="entry name" value="Rhodanese-like_dom_sf"/>
</dbReference>
<protein>
    <submittedName>
        <fullName evidence="2">Rhodanese-related sulfurtransferase</fullName>
    </submittedName>
</protein>
<dbReference type="SUPFAM" id="SSF52821">
    <property type="entry name" value="Rhodanese/Cell cycle control phosphatase"/>
    <property type="match status" value="1"/>
</dbReference>
<dbReference type="PROSITE" id="PS50206">
    <property type="entry name" value="RHODANESE_3"/>
    <property type="match status" value="1"/>
</dbReference>
<dbReference type="AlphaFoldDB" id="A0A7W5AVX0"/>
<name>A0A7W5AVX0_9BACL</name>
<comment type="caution">
    <text evidence="2">The sequence shown here is derived from an EMBL/GenBank/DDBJ whole genome shotgun (WGS) entry which is preliminary data.</text>
</comment>
<dbReference type="PANTHER" id="PTHR43031:SF17">
    <property type="entry name" value="SULFURTRANSFERASE YTWF-RELATED"/>
    <property type="match status" value="1"/>
</dbReference>
<accession>A0A7W5AVX0</accession>
<evidence type="ECO:0000313" key="3">
    <source>
        <dbReference type="Proteomes" id="UP000570361"/>
    </source>
</evidence>
<dbReference type="RefSeq" id="WP_183598128.1">
    <property type="nucleotide sequence ID" value="NZ_JACHXK010000002.1"/>
</dbReference>
<evidence type="ECO:0000259" key="1">
    <source>
        <dbReference type="PROSITE" id="PS50206"/>
    </source>
</evidence>
<evidence type="ECO:0000313" key="2">
    <source>
        <dbReference type="EMBL" id="MBB3109246.1"/>
    </source>
</evidence>
<dbReference type="GO" id="GO:0016740">
    <property type="term" value="F:transferase activity"/>
    <property type="evidence" value="ECO:0007669"/>
    <property type="project" value="UniProtKB-KW"/>
</dbReference>
<dbReference type="EMBL" id="JACHXK010000002">
    <property type="protein sequence ID" value="MBB3109246.1"/>
    <property type="molecule type" value="Genomic_DNA"/>
</dbReference>
<dbReference type="PANTHER" id="PTHR43031">
    <property type="entry name" value="FAD-DEPENDENT OXIDOREDUCTASE"/>
    <property type="match status" value="1"/>
</dbReference>
<dbReference type="Gene3D" id="3.40.250.10">
    <property type="entry name" value="Rhodanese-like domain"/>
    <property type="match status" value="1"/>
</dbReference>
<proteinExistence type="predicted"/>
<dbReference type="SMART" id="SM00450">
    <property type="entry name" value="RHOD"/>
    <property type="match status" value="1"/>
</dbReference>
<feature type="domain" description="Rhodanese" evidence="1">
    <location>
        <begin position="18"/>
        <end position="102"/>
    </location>
</feature>
<dbReference type="InterPro" id="IPR001763">
    <property type="entry name" value="Rhodanese-like_dom"/>
</dbReference>
<dbReference type="InterPro" id="IPR050229">
    <property type="entry name" value="GlpE_sulfurtransferase"/>
</dbReference>
<dbReference type="CDD" id="cd00158">
    <property type="entry name" value="RHOD"/>
    <property type="match status" value="1"/>
</dbReference>
<gene>
    <name evidence="2" type="ORF">FHS18_001298</name>
</gene>
<dbReference type="Pfam" id="PF00581">
    <property type="entry name" value="Rhodanese"/>
    <property type="match status" value="1"/>
</dbReference>
<reference evidence="2 3" key="1">
    <citation type="submission" date="2020-08" db="EMBL/GenBank/DDBJ databases">
        <title>Genomic Encyclopedia of Type Strains, Phase III (KMG-III): the genomes of soil and plant-associated and newly described type strains.</title>
        <authorList>
            <person name="Whitman W."/>
        </authorList>
    </citation>
    <scope>NUCLEOTIDE SEQUENCE [LARGE SCALE GENOMIC DNA]</scope>
    <source>
        <strain evidence="2 3">CECT 5862</strain>
    </source>
</reference>